<gene>
    <name evidence="1" type="ORF">TNCT_385211</name>
</gene>
<accession>A0A8X6G2F1</accession>
<comment type="caution">
    <text evidence="1">The sequence shown here is derived from an EMBL/GenBank/DDBJ whole genome shotgun (WGS) entry which is preliminary data.</text>
</comment>
<dbReference type="AlphaFoldDB" id="A0A8X6G2F1"/>
<dbReference type="EMBL" id="BMAO01021183">
    <property type="protein sequence ID" value="GFQ72658.1"/>
    <property type="molecule type" value="Genomic_DNA"/>
</dbReference>
<protein>
    <submittedName>
        <fullName evidence="1">Uncharacterized protein</fullName>
    </submittedName>
</protein>
<dbReference type="Proteomes" id="UP000887116">
    <property type="component" value="Unassembled WGS sequence"/>
</dbReference>
<reference evidence="1" key="1">
    <citation type="submission" date="2020-07" db="EMBL/GenBank/DDBJ databases">
        <title>Multicomponent nature underlies the extraordinary mechanical properties of spider dragline silk.</title>
        <authorList>
            <person name="Kono N."/>
            <person name="Nakamura H."/>
            <person name="Mori M."/>
            <person name="Yoshida Y."/>
            <person name="Ohtoshi R."/>
            <person name="Malay A.D."/>
            <person name="Moran D.A.P."/>
            <person name="Tomita M."/>
            <person name="Numata K."/>
            <person name="Arakawa K."/>
        </authorList>
    </citation>
    <scope>NUCLEOTIDE SEQUENCE</scope>
</reference>
<name>A0A8X6G2F1_TRICU</name>
<organism evidence="1 2">
    <name type="scientific">Trichonephila clavata</name>
    <name type="common">Joro spider</name>
    <name type="synonym">Nephila clavata</name>
    <dbReference type="NCBI Taxonomy" id="2740835"/>
    <lineage>
        <taxon>Eukaryota</taxon>
        <taxon>Metazoa</taxon>
        <taxon>Ecdysozoa</taxon>
        <taxon>Arthropoda</taxon>
        <taxon>Chelicerata</taxon>
        <taxon>Arachnida</taxon>
        <taxon>Araneae</taxon>
        <taxon>Araneomorphae</taxon>
        <taxon>Entelegynae</taxon>
        <taxon>Araneoidea</taxon>
        <taxon>Nephilidae</taxon>
        <taxon>Trichonephila</taxon>
    </lineage>
</organism>
<evidence type="ECO:0000313" key="1">
    <source>
        <dbReference type="EMBL" id="GFQ72658.1"/>
    </source>
</evidence>
<evidence type="ECO:0000313" key="2">
    <source>
        <dbReference type="Proteomes" id="UP000887116"/>
    </source>
</evidence>
<keyword evidence="2" id="KW-1185">Reference proteome</keyword>
<proteinExistence type="predicted"/>
<sequence length="77" mass="9251">MSIHVFRIRIPKVLEQEKLLVPQGIIIRRIYRIFSFLLLWIVMKEHMNENRNRNEKLKSGAHIGVARSSKRKLLCHF</sequence>